<reference evidence="3" key="3">
    <citation type="submission" date="2019-08" db="EMBL/GenBank/DDBJ databases">
        <authorList>
            <consortium name="Photinus pyralis genome working group"/>
            <person name="Fallon T.R."/>
            <person name="Sander Lower S.E."/>
            <person name="Weng J.-K."/>
        </authorList>
    </citation>
    <scope>NUCLEOTIDE SEQUENCE</scope>
    <source>
        <strain evidence="3">1611_PpyrPB1</strain>
        <tissue evidence="3">Whole body</tissue>
    </source>
</reference>
<gene>
    <name evidence="3" type="ORF">PPYR_12029</name>
</gene>
<feature type="domain" description="Integrase core" evidence="1">
    <location>
        <begin position="123"/>
        <end position="302"/>
    </location>
</feature>
<sequence>MEGVSDLYSYITVYFLMGLKQSEILAFLADKHNIFISERHLRRKLHQLKLYRRKYYTNVDEVIAYITENVRNHGQLHGYRWMHLKCIQNGFVVSQEVVRSILHIVDPDGIEIRRRRRLRRRQYKNKGPNFLWHIDCYDKLKPFGICVSGCIDGFSRKIVWLKAGRNSNDPRIICGYYIQIIKDLGGCPQTVRADLGTENGIVRQVQVHLRELGENHTHYSLPPFLYGTSPNNQRIEAWWSILRKHHSQYWLNLFHKLKDDGLYSGNFLDKSLIQFCFMSIIQKELDTVAMEWDLHQISRSRNAVSPIGKPFIMYNIPEVYGTKDYLCNLSSADIGDYEEQCLFHNCPCDDDFYELCVIIMSENGYVMPKTSTDAVDLYLNLRHQLLPYFAT</sequence>
<reference evidence="3 4" key="2">
    <citation type="journal article" date="2018" name="Elife">
        <title>Firefly genomes illuminate parallel origins of bioluminescence in beetles.</title>
        <authorList>
            <person name="Fallon T.R."/>
            <person name="Lower S.E."/>
            <person name="Chang C.H."/>
            <person name="Bessho-Uehara M."/>
            <person name="Martin G.J."/>
            <person name="Bewick A.J."/>
            <person name="Behringer M."/>
            <person name="Debat H.J."/>
            <person name="Wong I."/>
            <person name="Day J.C."/>
            <person name="Suvorov A."/>
            <person name="Silva C.J."/>
            <person name="Stanger-Hall K.F."/>
            <person name="Hall D.W."/>
            <person name="Schmitz R.J."/>
            <person name="Nelson D.R."/>
            <person name="Lewis S.M."/>
            <person name="Shigenobu S."/>
            <person name="Bybee S.M."/>
            <person name="Larracuente A.M."/>
            <person name="Oba Y."/>
            <person name="Weng J.K."/>
        </authorList>
    </citation>
    <scope>NUCLEOTIDE SEQUENCE [LARGE SCALE GENOMIC DNA]</scope>
    <source>
        <strain evidence="3">1611_PpyrPB1</strain>
        <tissue evidence="3">Whole body</tissue>
    </source>
</reference>
<evidence type="ECO:0000313" key="4">
    <source>
        <dbReference type="Proteomes" id="UP000327044"/>
    </source>
</evidence>
<dbReference type="EMBL" id="GEZM01028634">
    <property type="protein sequence ID" value="JAV86250.1"/>
    <property type="molecule type" value="Transcribed_RNA"/>
</dbReference>
<dbReference type="InParanoid" id="A0A1Y1MNG4"/>
<dbReference type="OrthoDB" id="6747988at2759"/>
<dbReference type="PANTHER" id="PTHR46791">
    <property type="entry name" value="EXPRESSED PROTEIN"/>
    <property type="match status" value="1"/>
</dbReference>
<dbReference type="Proteomes" id="UP000327044">
    <property type="component" value="Unassembled WGS sequence"/>
</dbReference>
<keyword evidence="4" id="KW-1185">Reference proteome</keyword>
<accession>A0A1Y1MNG4</accession>
<evidence type="ECO:0000313" key="2">
    <source>
        <dbReference type="EMBL" id="JAV86250.1"/>
    </source>
</evidence>
<reference evidence="2" key="1">
    <citation type="journal article" date="2016" name="Sci. Rep.">
        <title>Molecular characterization of firefly nuptial gifts: a multi-omics approach sheds light on postcopulatory sexual selection.</title>
        <authorList>
            <person name="Al-Wathiqui N."/>
            <person name="Fallon T.R."/>
            <person name="South A."/>
            <person name="Weng J.K."/>
            <person name="Lewis S.M."/>
        </authorList>
    </citation>
    <scope>NUCLEOTIDE SEQUENCE</scope>
</reference>
<name>A0A1Y1MNG4_PHOPY</name>
<dbReference type="PANTHER" id="PTHR46791:SF13">
    <property type="entry name" value="CLR5 DOMAIN-CONTAINING PROTEIN"/>
    <property type="match status" value="1"/>
</dbReference>
<dbReference type="Pfam" id="PF24764">
    <property type="entry name" value="rva_4"/>
    <property type="match status" value="1"/>
</dbReference>
<dbReference type="EMBL" id="VVIM01000008">
    <property type="protein sequence ID" value="KAB0795190.1"/>
    <property type="molecule type" value="Genomic_DNA"/>
</dbReference>
<dbReference type="AlphaFoldDB" id="A0A1Y1MNG4"/>
<proteinExistence type="predicted"/>
<evidence type="ECO:0000313" key="3">
    <source>
        <dbReference type="EMBL" id="KAB0795190.1"/>
    </source>
</evidence>
<organism evidence="2">
    <name type="scientific">Photinus pyralis</name>
    <name type="common">Common eastern firefly</name>
    <name type="synonym">Lampyris pyralis</name>
    <dbReference type="NCBI Taxonomy" id="7054"/>
    <lineage>
        <taxon>Eukaryota</taxon>
        <taxon>Metazoa</taxon>
        <taxon>Ecdysozoa</taxon>
        <taxon>Arthropoda</taxon>
        <taxon>Hexapoda</taxon>
        <taxon>Insecta</taxon>
        <taxon>Pterygota</taxon>
        <taxon>Neoptera</taxon>
        <taxon>Endopterygota</taxon>
        <taxon>Coleoptera</taxon>
        <taxon>Polyphaga</taxon>
        <taxon>Elateriformia</taxon>
        <taxon>Elateroidea</taxon>
        <taxon>Lampyridae</taxon>
        <taxon>Lampyrinae</taxon>
        <taxon>Photinus</taxon>
    </lineage>
</organism>
<evidence type="ECO:0000259" key="1">
    <source>
        <dbReference type="Pfam" id="PF24764"/>
    </source>
</evidence>
<protein>
    <recommendedName>
        <fullName evidence="1">Integrase core domain-containing protein</fullName>
    </recommendedName>
</protein>
<dbReference type="InterPro" id="IPR058913">
    <property type="entry name" value="Integrase_dom_put"/>
</dbReference>